<name>A0ABS2E635_9FIRM</name>
<dbReference type="Proteomes" id="UP000716906">
    <property type="component" value="Unassembled WGS sequence"/>
</dbReference>
<keyword evidence="4 7" id="KW-0812">Transmembrane</keyword>
<evidence type="ECO:0000256" key="1">
    <source>
        <dbReference type="ARBA" id="ARBA00004651"/>
    </source>
</evidence>
<keyword evidence="5 7" id="KW-1133">Transmembrane helix</keyword>
<evidence type="ECO:0000313" key="10">
    <source>
        <dbReference type="Proteomes" id="UP000716906"/>
    </source>
</evidence>
<dbReference type="RefSeq" id="WP_205147702.1">
    <property type="nucleotide sequence ID" value="NZ_JACLYY010000002.1"/>
</dbReference>
<feature type="transmembrane region" description="Helical" evidence="7">
    <location>
        <begin position="78"/>
        <end position="97"/>
    </location>
</feature>
<evidence type="ECO:0000256" key="4">
    <source>
        <dbReference type="ARBA" id="ARBA00022692"/>
    </source>
</evidence>
<feature type="transmembrane region" description="Helical" evidence="7">
    <location>
        <begin position="314"/>
        <end position="337"/>
    </location>
</feature>
<evidence type="ECO:0000256" key="2">
    <source>
        <dbReference type="ARBA" id="ARBA00008335"/>
    </source>
</evidence>
<feature type="transmembrane region" description="Helical" evidence="7">
    <location>
        <begin position="12"/>
        <end position="33"/>
    </location>
</feature>
<evidence type="ECO:0000313" key="9">
    <source>
        <dbReference type="EMBL" id="MBM6737069.1"/>
    </source>
</evidence>
<dbReference type="InterPro" id="IPR051788">
    <property type="entry name" value="MFS_Transporter"/>
</dbReference>
<feature type="transmembrane region" description="Helical" evidence="7">
    <location>
        <begin position="287"/>
        <end position="308"/>
    </location>
</feature>
<keyword evidence="3" id="KW-0813">Transport</keyword>
<dbReference type="InterPro" id="IPR036259">
    <property type="entry name" value="MFS_trans_sf"/>
</dbReference>
<sequence>MEKTVSNGIRMHAFYVFMLIFMIALAVTTTFIGNLTPNIIEHYGLNYSQAGNINLFFQIGGFASLLLGAFFSDKTKKSNIIIAAAIVMSAGLCLIGLVPPYIFLLIILFALGMSTQILNILTSGYTCDIVCAEKQSGYVTFLLSFYSIGSTVASQLSIRLEDYVWTSRFLIIGIASGVLSLLFLASKLILKEPDNIGIEEAASVEKAEKNPYSLAHLGKMLHNYRYFLILIMAFLYTGHQTTITMWFPTYLTEDLKFSAAFMGSVISLYWTGVLIGRILYTFVFKKIKAAVFIMVTSILGSVLLAVAILGGTQILWQIGVAGLGILTGALFPLFIMLGCSLFPQNSGSASSFVGVAFALGSALFPYMLGFVAEYVELRIAIYISVLALLVIGILIPAGRFNSDK</sequence>
<evidence type="ECO:0000256" key="5">
    <source>
        <dbReference type="ARBA" id="ARBA00022989"/>
    </source>
</evidence>
<feature type="transmembrane region" description="Helical" evidence="7">
    <location>
        <begin position="53"/>
        <end position="71"/>
    </location>
</feature>
<comment type="subcellular location">
    <subcellularLocation>
        <location evidence="1">Cell membrane</location>
        <topology evidence="1">Multi-pass membrane protein</topology>
    </subcellularLocation>
</comment>
<evidence type="ECO:0000256" key="7">
    <source>
        <dbReference type="SAM" id="Phobius"/>
    </source>
</evidence>
<feature type="transmembrane region" description="Helical" evidence="7">
    <location>
        <begin position="103"/>
        <end position="125"/>
    </location>
</feature>
<feature type="transmembrane region" description="Helical" evidence="7">
    <location>
        <begin position="137"/>
        <end position="158"/>
    </location>
</feature>
<protein>
    <submittedName>
        <fullName evidence="9">MFS transporter</fullName>
    </submittedName>
</protein>
<feature type="transmembrane region" description="Helical" evidence="7">
    <location>
        <begin position="170"/>
        <end position="190"/>
    </location>
</feature>
<evidence type="ECO:0000256" key="6">
    <source>
        <dbReference type="ARBA" id="ARBA00023136"/>
    </source>
</evidence>
<feature type="transmembrane region" description="Helical" evidence="7">
    <location>
        <begin position="259"/>
        <end position="280"/>
    </location>
</feature>
<comment type="similarity">
    <text evidence="2">Belongs to the major facilitator superfamily.</text>
</comment>
<dbReference type="PROSITE" id="PS50850">
    <property type="entry name" value="MFS"/>
    <property type="match status" value="1"/>
</dbReference>
<feature type="domain" description="Major facilitator superfamily (MFS) profile" evidence="8">
    <location>
        <begin position="12"/>
        <end position="399"/>
    </location>
</feature>
<feature type="transmembrane region" description="Helical" evidence="7">
    <location>
        <begin position="226"/>
        <end position="247"/>
    </location>
</feature>
<dbReference type="Gene3D" id="1.20.1250.20">
    <property type="entry name" value="MFS general substrate transporter like domains"/>
    <property type="match status" value="2"/>
</dbReference>
<keyword evidence="6 7" id="KW-0472">Membrane</keyword>
<gene>
    <name evidence="9" type="ORF">H7U36_02940</name>
</gene>
<dbReference type="InterPro" id="IPR011701">
    <property type="entry name" value="MFS"/>
</dbReference>
<keyword evidence="10" id="KW-1185">Reference proteome</keyword>
<organism evidence="9 10">
    <name type="scientific">Faecalicatena fissicatena</name>
    <dbReference type="NCBI Taxonomy" id="290055"/>
    <lineage>
        <taxon>Bacteria</taxon>
        <taxon>Bacillati</taxon>
        <taxon>Bacillota</taxon>
        <taxon>Clostridia</taxon>
        <taxon>Lachnospirales</taxon>
        <taxon>Lachnospiraceae</taxon>
        <taxon>Faecalicatena</taxon>
    </lineage>
</organism>
<evidence type="ECO:0000256" key="3">
    <source>
        <dbReference type="ARBA" id="ARBA00022448"/>
    </source>
</evidence>
<dbReference type="InterPro" id="IPR020846">
    <property type="entry name" value="MFS_dom"/>
</dbReference>
<evidence type="ECO:0000259" key="8">
    <source>
        <dbReference type="PROSITE" id="PS50850"/>
    </source>
</evidence>
<accession>A0ABS2E635</accession>
<feature type="transmembrane region" description="Helical" evidence="7">
    <location>
        <begin position="349"/>
        <end position="367"/>
    </location>
</feature>
<dbReference type="EMBL" id="JACLYY010000002">
    <property type="protein sequence ID" value="MBM6737069.1"/>
    <property type="molecule type" value="Genomic_DNA"/>
</dbReference>
<dbReference type="PANTHER" id="PTHR23514:SF3">
    <property type="entry name" value="BYPASS OF STOP CODON PROTEIN 6"/>
    <property type="match status" value="1"/>
</dbReference>
<dbReference type="Pfam" id="PF07690">
    <property type="entry name" value="MFS_1"/>
    <property type="match status" value="1"/>
</dbReference>
<feature type="transmembrane region" description="Helical" evidence="7">
    <location>
        <begin position="379"/>
        <end position="398"/>
    </location>
</feature>
<dbReference type="PANTHER" id="PTHR23514">
    <property type="entry name" value="BYPASS OF STOP CODON PROTEIN 6"/>
    <property type="match status" value="1"/>
</dbReference>
<comment type="caution">
    <text evidence="9">The sequence shown here is derived from an EMBL/GenBank/DDBJ whole genome shotgun (WGS) entry which is preliminary data.</text>
</comment>
<proteinExistence type="inferred from homology"/>
<dbReference type="SUPFAM" id="SSF103473">
    <property type="entry name" value="MFS general substrate transporter"/>
    <property type="match status" value="1"/>
</dbReference>
<reference evidence="9 10" key="1">
    <citation type="journal article" date="2021" name="Sci. Rep.">
        <title>The distribution of antibiotic resistance genes in chicken gut microbiota commensals.</title>
        <authorList>
            <person name="Juricova H."/>
            <person name="Matiasovicova J."/>
            <person name="Kubasova T."/>
            <person name="Cejkova D."/>
            <person name="Rychlik I."/>
        </authorList>
    </citation>
    <scope>NUCLEOTIDE SEQUENCE [LARGE SCALE GENOMIC DNA]</scope>
    <source>
        <strain evidence="9 10">An773</strain>
    </source>
</reference>